<sequence>MNTKIITHGEPGKSLGNTRRNCPYQEIFGFSSQIVQ</sequence>
<evidence type="ECO:0000313" key="1">
    <source>
        <dbReference type="EMBL" id="CAH1996881.1"/>
    </source>
</evidence>
<proteinExistence type="predicted"/>
<gene>
    <name evidence="1" type="ORF">ACAOBT_LOCUS23417</name>
</gene>
<reference evidence="1" key="1">
    <citation type="submission" date="2022-03" db="EMBL/GenBank/DDBJ databases">
        <authorList>
            <person name="Sayadi A."/>
        </authorList>
    </citation>
    <scope>NUCLEOTIDE SEQUENCE</scope>
</reference>
<evidence type="ECO:0000313" key="2">
    <source>
        <dbReference type="Proteomes" id="UP001152888"/>
    </source>
</evidence>
<dbReference type="Proteomes" id="UP001152888">
    <property type="component" value="Unassembled WGS sequence"/>
</dbReference>
<comment type="caution">
    <text evidence="1">The sequence shown here is derived from an EMBL/GenBank/DDBJ whole genome shotgun (WGS) entry which is preliminary data.</text>
</comment>
<dbReference type="AlphaFoldDB" id="A0A9P0LEN9"/>
<accession>A0A9P0LEN9</accession>
<protein>
    <submittedName>
        <fullName evidence="1">Uncharacterized protein</fullName>
    </submittedName>
</protein>
<organism evidence="1 2">
    <name type="scientific">Acanthoscelides obtectus</name>
    <name type="common">Bean weevil</name>
    <name type="synonym">Bruchus obtectus</name>
    <dbReference type="NCBI Taxonomy" id="200917"/>
    <lineage>
        <taxon>Eukaryota</taxon>
        <taxon>Metazoa</taxon>
        <taxon>Ecdysozoa</taxon>
        <taxon>Arthropoda</taxon>
        <taxon>Hexapoda</taxon>
        <taxon>Insecta</taxon>
        <taxon>Pterygota</taxon>
        <taxon>Neoptera</taxon>
        <taxon>Endopterygota</taxon>
        <taxon>Coleoptera</taxon>
        <taxon>Polyphaga</taxon>
        <taxon>Cucujiformia</taxon>
        <taxon>Chrysomeloidea</taxon>
        <taxon>Chrysomelidae</taxon>
        <taxon>Bruchinae</taxon>
        <taxon>Bruchini</taxon>
        <taxon>Acanthoscelides</taxon>
    </lineage>
</organism>
<keyword evidence="2" id="KW-1185">Reference proteome</keyword>
<dbReference type="EMBL" id="CAKOFQ010007271">
    <property type="protein sequence ID" value="CAH1996881.1"/>
    <property type="molecule type" value="Genomic_DNA"/>
</dbReference>
<name>A0A9P0LEN9_ACAOB</name>